<dbReference type="Gene3D" id="1.25.40.10">
    <property type="entry name" value="Tetratricopeptide repeat domain"/>
    <property type="match status" value="3"/>
</dbReference>
<keyword evidence="5" id="KW-1185">Reference proteome</keyword>
<dbReference type="Pfam" id="PF13041">
    <property type="entry name" value="PPR_2"/>
    <property type="match status" value="1"/>
</dbReference>
<reference evidence="4 5" key="1">
    <citation type="submission" date="2021-07" db="EMBL/GenBank/DDBJ databases">
        <title>The Aristolochia fimbriata genome: insights into angiosperm evolution, floral development and chemical biosynthesis.</title>
        <authorList>
            <person name="Jiao Y."/>
        </authorList>
    </citation>
    <scope>NUCLEOTIDE SEQUENCE [LARGE SCALE GENOMIC DNA]</scope>
    <source>
        <strain evidence="4">IBCAS-2021</strain>
        <tissue evidence="4">Leaf</tissue>
    </source>
</reference>
<dbReference type="Pfam" id="PF01535">
    <property type="entry name" value="PPR"/>
    <property type="match status" value="6"/>
</dbReference>
<evidence type="ECO:0000313" key="5">
    <source>
        <dbReference type="Proteomes" id="UP000825729"/>
    </source>
</evidence>
<sequence>MAGDCRGSKREPRWKRGFVAGINAQFPVEKAKRERTKFVDPKFDGMESSGNPLKVGSDLDFSPARTGRANMGFFPIRTRGIGEPQNCNVFICSSMPSTLSSCISKDSKTLRLGNPFLAPLNSNPTSLYSARKLPPAPLRLPPCPSLRHIKQAHGHVVAIGLSAKGEVLGSLLSAISLFPSPPADYSRGIFDRIEHPNVLARNNIIRCYAKSDAPEKSLELYTAMCRKNDRPNNYTFPFLLQACSKIKLISTGTQVHTHVVKLGFAEDLYIRNALIHFYGAHHELSESRRVFYENPGQRDIVTWNAILAGYVRDGQMNVSERLFEEMPFRDVISWSTMIMGYVRSGDLEKGLELFNKMRWKRIMPNEAVLVTVLSAIAQLGLLERGQLLHSIIKELNMPQSSVIGTALVDMYAKCGCIEFSKQLFDEMPIKDVSTWNAMICGLATHGLAIQALHLFEAFIAEGLCPANVTFIGVLSACGRAGLVDQGRKYWKLMTKNYGIEPEMEHYGCMVDILGRAGFVTEAVALIESIKVQPDPVLWGILLGSCKTHGLLDLGEKIGNKVLELDPSHDGYYVLLASIYAKKNKWEDVIRIRKLMVEQVASKVAGWSLIEAQGKIHRFVAGDKLHERSTEIYKMLEEIGKRLDKAGYAPDVSSVLHDIGKEDKEQMVREHSERLAIAFGLLVTKSGSVIRVVKNLRVCGDCHQLLYLLDGGLRHGCLAESPIWNFVILSRAACVYFLLLSTFLPVLLRLCWEGMREVLFFSIEEKRNRVRV</sequence>
<dbReference type="GO" id="GO:0008270">
    <property type="term" value="F:zinc ion binding"/>
    <property type="evidence" value="ECO:0007669"/>
    <property type="project" value="InterPro"/>
</dbReference>
<evidence type="ECO:0000313" key="4">
    <source>
        <dbReference type="EMBL" id="KAG9456889.1"/>
    </source>
</evidence>
<dbReference type="NCBIfam" id="TIGR00756">
    <property type="entry name" value="PPR"/>
    <property type="match status" value="3"/>
</dbReference>
<dbReference type="Pfam" id="PF20431">
    <property type="entry name" value="E_motif"/>
    <property type="match status" value="1"/>
</dbReference>
<organism evidence="4 5">
    <name type="scientific">Aristolochia fimbriata</name>
    <name type="common">White veined hardy Dutchman's pipe vine</name>
    <dbReference type="NCBI Taxonomy" id="158543"/>
    <lineage>
        <taxon>Eukaryota</taxon>
        <taxon>Viridiplantae</taxon>
        <taxon>Streptophyta</taxon>
        <taxon>Embryophyta</taxon>
        <taxon>Tracheophyta</taxon>
        <taxon>Spermatophyta</taxon>
        <taxon>Magnoliopsida</taxon>
        <taxon>Magnoliidae</taxon>
        <taxon>Piperales</taxon>
        <taxon>Aristolochiaceae</taxon>
        <taxon>Aristolochia</taxon>
    </lineage>
</organism>
<dbReference type="InterPro" id="IPR046848">
    <property type="entry name" value="E_motif"/>
</dbReference>
<feature type="repeat" description="PPR" evidence="2">
    <location>
        <begin position="330"/>
        <end position="364"/>
    </location>
</feature>
<feature type="repeat" description="PPR" evidence="2">
    <location>
        <begin position="299"/>
        <end position="329"/>
    </location>
</feature>
<dbReference type="AlphaFoldDB" id="A0AAV7F893"/>
<dbReference type="Pfam" id="PF14432">
    <property type="entry name" value="DYW_deaminase"/>
    <property type="match status" value="1"/>
</dbReference>
<protein>
    <recommendedName>
        <fullName evidence="3">DYW domain-containing protein</fullName>
    </recommendedName>
</protein>
<proteinExistence type="predicted"/>
<dbReference type="FunFam" id="1.25.40.10:FF:000242">
    <property type="entry name" value="Pentatricopeptide repeat-containing protein"/>
    <property type="match status" value="1"/>
</dbReference>
<dbReference type="EMBL" id="JAINDJ010000002">
    <property type="protein sequence ID" value="KAG9456889.1"/>
    <property type="molecule type" value="Genomic_DNA"/>
</dbReference>
<name>A0AAV7F893_ARIFI</name>
<dbReference type="PANTHER" id="PTHR47926">
    <property type="entry name" value="PENTATRICOPEPTIDE REPEAT-CONTAINING PROTEIN"/>
    <property type="match status" value="1"/>
</dbReference>
<dbReference type="InterPro" id="IPR002885">
    <property type="entry name" value="PPR_rpt"/>
</dbReference>
<dbReference type="PROSITE" id="PS51375">
    <property type="entry name" value="PPR"/>
    <property type="match status" value="4"/>
</dbReference>
<dbReference type="InterPro" id="IPR046960">
    <property type="entry name" value="PPR_At4g14850-like_plant"/>
</dbReference>
<dbReference type="Proteomes" id="UP000825729">
    <property type="component" value="Unassembled WGS sequence"/>
</dbReference>
<feature type="repeat" description="PPR" evidence="2">
    <location>
        <begin position="431"/>
        <end position="465"/>
    </location>
</feature>
<dbReference type="InterPro" id="IPR032867">
    <property type="entry name" value="DYW_dom"/>
</dbReference>
<accession>A0AAV7F893</accession>
<feature type="domain" description="DYW" evidence="3">
    <location>
        <begin position="646"/>
        <end position="706"/>
    </location>
</feature>
<dbReference type="PANTHER" id="PTHR47926:SF367">
    <property type="entry name" value="DYW DOMAIN-CONTAINING PROTEIN"/>
    <property type="match status" value="1"/>
</dbReference>
<comment type="caution">
    <text evidence="4">The sequence shown here is derived from an EMBL/GenBank/DDBJ whole genome shotgun (WGS) entry which is preliminary data.</text>
</comment>
<evidence type="ECO:0000256" key="2">
    <source>
        <dbReference type="PROSITE-ProRule" id="PRU00708"/>
    </source>
</evidence>
<evidence type="ECO:0000256" key="1">
    <source>
        <dbReference type="ARBA" id="ARBA00022737"/>
    </source>
</evidence>
<dbReference type="GO" id="GO:0009451">
    <property type="term" value="P:RNA modification"/>
    <property type="evidence" value="ECO:0007669"/>
    <property type="project" value="InterPro"/>
</dbReference>
<feature type="repeat" description="PPR" evidence="2">
    <location>
        <begin position="197"/>
        <end position="231"/>
    </location>
</feature>
<dbReference type="InterPro" id="IPR011990">
    <property type="entry name" value="TPR-like_helical_dom_sf"/>
</dbReference>
<dbReference type="GO" id="GO:0003723">
    <property type="term" value="F:RNA binding"/>
    <property type="evidence" value="ECO:0007669"/>
    <property type="project" value="InterPro"/>
</dbReference>
<keyword evidence="1" id="KW-0677">Repeat</keyword>
<evidence type="ECO:0000259" key="3">
    <source>
        <dbReference type="Pfam" id="PF14432"/>
    </source>
</evidence>
<gene>
    <name evidence="4" type="ORF">H6P81_001397</name>
</gene>